<sequence>MKRQRQGAASGLARRAGVVGAAAFIAVVGGVSTAGAATPGPGSDQVLAKTEYTFHPAGQDRSVAASRRVIHCEMVFVGANHGAPHHSGHVPGTVNVRVRVTCTQPVRLIKGKVGLFSNHGSKIKEYGSTGRAAAKGNAALVCRSGYYQGESAARIVAPVGYNPPTADMAARTAKVHLTKCS</sequence>
<gene>
    <name evidence="1" type="ORF">FRZ00_21880</name>
</gene>
<reference evidence="1 2" key="1">
    <citation type="journal article" date="2019" name="Microb. Cell Fact.">
        <title>Exploring novel herbicidin analogues by transcriptional regulator overexpression and MS/MS molecular networking.</title>
        <authorList>
            <person name="Shi Y."/>
            <person name="Gu R."/>
            <person name="Li Y."/>
            <person name="Wang X."/>
            <person name="Ren W."/>
            <person name="Li X."/>
            <person name="Wang L."/>
            <person name="Xie Y."/>
            <person name="Hong B."/>
        </authorList>
    </citation>
    <scope>NUCLEOTIDE SEQUENCE [LARGE SCALE GENOMIC DNA]</scope>
    <source>
        <strain evidence="1 2">US-43</strain>
    </source>
</reference>
<dbReference type="AlphaFoldDB" id="A0A5N5W5N4"/>
<dbReference type="EMBL" id="VOKX01000070">
    <property type="protein sequence ID" value="KAB7839579.1"/>
    <property type="molecule type" value="Genomic_DNA"/>
</dbReference>
<proteinExistence type="predicted"/>
<evidence type="ECO:0000313" key="2">
    <source>
        <dbReference type="Proteomes" id="UP000327000"/>
    </source>
</evidence>
<name>A0A5N5W5N4_STRMB</name>
<organism evidence="1 2">
    <name type="scientific">Streptomyces mobaraensis</name>
    <name type="common">Streptoverticillium mobaraense</name>
    <dbReference type="NCBI Taxonomy" id="35621"/>
    <lineage>
        <taxon>Bacteria</taxon>
        <taxon>Bacillati</taxon>
        <taxon>Actinomycetota</taxon>
        <taxon>Actinomycetes</taxon>
        <taxon>Kitasatosporales</taxon>
        <taxon>Streptomycetaceae</taxon>
        <taxon>Streptomyces</taxon>
    </lineage>
</organism>
<evidence type="ECO:0000313" key="1">
    <source>
        <dbReference type="EMBL" id="KAB7839579.1"/>
    </source>
</evidence>
<keyword evidence="2" id="KW-1185">Reference proteome</keyword>
<protein>
    <submittedName>
        <fullName evidence="1">Uncharacterized protein</fullName>
    </submittedName>
</protein>
<dbReference type="RefSeq" id="WP_152264680.1">
    <property type="nucleotide sequence ID" value="NZ_VOKX01000070.1"/>
</dbReference>
<accession>A0A5N5W5N4</accession>
<comment type="caution">
    <text evidence="1">The sequence shown here is derived from an EMBL/GenBank/DDBJ whole genome shotgun (WGS) entry which is preliminary data.</text>
</comment>
<dbReference type="OrthoDB" id="3472935at2"/>
<dbReference type="Proteomes" id="UP000327000">
    <property type="component" value="Unassembled WGS sequence"/>
</dbReference>